<evidence type="ECO:0000256" key="1">
    <source>
        <dbReference type="ARBA" id="ARBA00022603"/>
    </source>
</evidence>
<dbReference type="PANTHER" id="PTHR43397">
    <property type="entry name" value="ERGOTHIONEINE BIOSYNTHESIS PROTEIN 1"/>
    <property type="match status" value="1"/>
</dbReference>
<dbReference type="Pfam" id="PF10017">
    <property type="entry name" value="Methyltransf_33"/>
    <property type="match status" value="1"/>
</dbReference>
<dbReference type="SUPFAM" id="SSF53335">
    <property type="entry name" value="S-adenosyl-L-methionine-dependent methyltransferases"/>
    <property type="match status" value="1"/>
</dbReference>
<feature type="region of interest" description="Disordered" evidence="3">
    <location>
        <begin position="1"/>
        <end position="34"/>
    </location>
</feature>
<keyword evidence="2 5" id="KW-0808">Transferase</keyword>
<organism evidence="5 6">
    <name type="scientific">Aporhodopirellula aestuarii</name>
    <dbReference type="NCBI Taxonomy" id="2950107"/>
    <lineage>
        <taxon>Bacteria</taxon>
        <taxon>Pseudomonadati</taxon>
        <taxon>Planctomycetota</taxon>
        <taxon>Planctomycetia</taxon>
        <taxon>Pirellulales</taxon>
        <taxon>Pirellulaceae</taxon>
        <taxon>Aporhodopirellula</taxon>
    </lineage>
</organism>
<keyword evidence="6" id="KW-1185">Reference proteome</keyword>
<dbReference type="NCBIfam" id="TIGR03438">
    <property type="entry name" value="egtD_ergothio"/>
    <property type="match status" value="1"/>
</dbReference>
<dbReference type="Gene3D" id="3.40.50.150">
    <property type="entry name" value="Vaccinia Virus protein VP39"/>
    <property type="match status" value="1"/>
</dbReference>
<evidence type="ECO:0000256" key="3">
    <source>
        <dbReference type="SAM" id="MobiDB-lite"/>
    </source>
</evidence>
<feature type="domain" description="Histidine-specific methyltransferase SAM-dependent" evidence="4">
    <location>
        <begin position="40"/>
        <end position="339"/>
    </location>
</feature>
<dbReference type="InterPro" id="IPR019257">
    <property type="entry name" value="MeTrfase_dom"/>
</dbReference>
<name>A0ABT0U0U6_9BACT</name>
<dbReference type="GO" id="GO:0052706">
    <property type="term" value="F:L-histidine N(alpha)-methyltransferase activity"/>
    <property type="evidence" value="ECO:0007669"/>
    <property type="project" value="UniProtKB-EC"/>
</dbReference>
<protein>
    <submittedName>
        <fullName evidence="5">L-histidine N(Alpha)-methyltransferase</fullName>
        <ecNumber evidence="5">2.1.1.44</ecNumber>
    </submittedName>
</protein>
<sequence length="344" mass="38599">MTYSPVTSRPRQTAADTSTTASFGASRRKNATQVESHEFTADVIEGLSQTPKRLHCKHLYDRRGSQLFDQICELSEYYPTRTELAIMNRNVDAIADQIGSNATLVELGSGSSQKTRILLDHLREPAAYLPVDISRGHLLETATRLRVEHPGLDIHPLVADFTQPIQIPPSVRGEKVCVYFPGSTIGNLESQDALKLFRNIHDLVGPKGGLLIGFDLQKDTDVLHAAYNDSQGITAAFNLNLLHRINREACGEFNVSQFEHLAVYDQTHGRIEISIVSTCDQTTHVAGHKFHFIKGERIHTEYSHKYTIEGFRDMAAATDFTAREVWTDEREWFAVMYLESNDGN</sequence>
<dbReference type="InterPro" id="IPR017804">
    <property type="entry name" value="MeTrfase_EgtD-like"/>
</dbReference>
<accession>A0ABT0U0U6</accession>
<dbReference type="Proteomes" id="UP001202961">
    <property type="component" value="Unassembled WGS sequence"/>
</dbReference>
<dbReference type="PIRSF" id="PIRSF018005">
    <property type="entry name" value="UCP018005"/>
    <property type="match status" value="1"/>
</dbReference>
<dbReference type="InterPro" id="IPR051128">
    <property type="entry name" value="EgtD_Methyltrsf_superfamily"/>
</dbReference>
<proteinExistence type="predicted"/>
<dbReference type="EMBL" id="JAMQBK010000023">
    <property type="protein sequence ID" value="MCM2370470.1"/>
    <property type="molecule type" value="Genomic_DNA"/>
</dbReference>
<dbReference type="InterPro" id="IPR035094">
    <property type="entry name" value="EgtD"/>
</dbReference>
<evidence type="ECO:0000256" key="2">
    <source>
        <dbReference type="ARBA" id="ARBA00022679"/>
    </source>
</evidence>
<dbReference type="EC" id="2.1.1.44" evidence="5"/>
<gene>
    <name evidence="5" type="primary">egtD</name>
    <name evidence="5" type="ORF">NB063_07505</name>
</gene>
<dbReference type="RefSeq" id="WP_250928141.1">
    <property type="nucleotide sequence ID" value="NZ_JAMQBK010000023.1"/>
</dbReference>
<dbReference type="PANTHER" id="PTHR43397:SF1">
    <property type="entry name" value="ERGOTHIONEINE BIOSYNTHESIS PROTEIN 1"/>
    <property type="match status" value="1"/>
</dbReference>
<evidence type="ECO:0000313" key="5">
    <source>
        <dbReference type="EMBL" id="MCM2370470.1"/>
    </source>
</evidence>
<evidence type="ECO:0000313" key="6">
    <source>
        <dbReference type="Proteomes" id="UP001202961"/>
    </source>
</evidence>
<feature type="compositionally biased region" description="Polar residues" evidence="3">
    <location>
        <begin position="1"/>
        <end position="23"/>
    </location>
</feature>
<dbReference type="InterPro" id="IPR029063">
    <property type="entry name" value="SAM-dependent_MTases_sf"/>
</dbReference>
<comment type="caution">
    <text evidence="5">The sequence shown here is derived from an EMBL/GenBank/DDBJ whole genome shotgun (WGS) entry which is preliminary data.</text>
</comment>
<dbReference type="GO" id="GO:0032259">
    <property type="term" value="P:methylation"/>
    <property type="evidence" value="ECO:0007669"/>
    <property type="project" value="UniProtKB-KW"/>
</dbReference>
<keyword evidence="1 5" id="KW-0489">Methyltransferase</keyword>
<evidence type="ECO:0000259" key="4">
    <source>
        <dbReference type="Pfam" id="PF10017"/>
    </source>
</evidence>
<reference evidence="5 6" key="1">
    <citation type="journal article" date="2022" name="Syst. Appl. Microbiol.">
        <title>Rhodopirellula aestuarii sp. nov., a novel member of the genus Rhodopirellula isolated from brackish sediments collected in the Tagus River estuary, Portugal.</title>
        <authorList>
            <person name="Vitorino I.R."/>
            <person name="Klimek D."/>
            <person name="Calusinska M."/>
            <person name="Lobo-da-Cunha A."/>
            <person name="Vasconcelos V."/>
            <person name="Lage O.M."/>
        </authorList>
    </citation>
    <scope>NUCLEOTIDE SEQUENCE [LARGE SCALE GENOMIC DNA]</scope>
    <source>
        <strain evidence="5 6">ICT_H3.1</strain>
    </source>
</reference>